<protein>
    <submittedName>
        <fullName evidence="4">T9SS type A sorting domain-containing protein</fullName>
    </submittedName>
</protein>
<evidence type="ECO:0000256" key="1">
    <source>
        <dbReference type="SAM" id="SignalP"/>
    </source>
</evidence>
<name>A0A7V5RQ53_CALAY</name>
<dbReference type="Pfam" id="PF18962">
    <property type="entry name" value="Por_Secre_tail"/>
    <property type="match status" value="1"/>
</dbReference>
<dbReference type="Gene3D" id="2.60.40.4070">
    <property type="match status" value="1"/>
</dbReference>
<evidence type="ECO:0000313" key="4">
    <source>
        <dbReference type="EMBL" id="HHM02417.1"/>
    </source>
</evidence>
<dbReference type="AlphaFoldDB" id="A0A7V5RQ53"/>
<dbReference type="InterPro" id="IPR019197">
    <property type="entry name" value="Biotin-prot_ligase_N"/>
</dbReference>
<evidence type="ECO:0000259" key="3">
    <source>
        <dbReference type="Pfam" id="PF18962"/>
    </source>
</evidence>
<dbReference type="InterPro" id="IPR029062">
    <property type="entry name" value="Class_I_gatase-like"/>
</dbReference>
<feature type="chain" id="PRO_5030675955" evidence="1">
    <location>
        <begin position="19"/>
        <end position="619"/>
    </location>
</feature>
<dbReference type="InterPro" id="IPR013783">
    <property type="entry name" value="Ig-like_fold"/>
</dbReference>
<gene>
    <name evidence="4" type="ORF">ENJ15_05335</name>
</gene>
<dbReference type="EMBL" id="DRLI01000201">
    <property type="protein sequence ID" value="HHM02417.1"/>
    <property type="molecule type" value="Genomic_DNA"/>
</dbReference>
<feature type="domain" description="Secretion system C-terminal sorting" evidence="3">
    <location>
        <begin position="541"/>
        <end position="616"/>
    </location>
</feature>
<comment type="caution">
    <text evidence="4">The sequence shown here is derived from an EMBL/GenBank/DDBJ whole genome shotgun (WGS) entry which is preliminary data.</text>
</comment>
<dbReference type="Proteomes" id="UP000885771">
    <property type="component" value="Unassembled WGS sequence"/>
</dbReference>
<keyword evidence="1" id="KW-0732">Signal</keyword>
<sequence length="619" mass="68452">MSKTLIFLLVTLAGRLLAVTGAQIAVYNGPGAWAEGIQSFEKFCDWKGITHEQVTPLDVNSVVLKDYYQGIFMPGGDAYYYKLAIDSTGLQNIRDLVNEGGFYMGMCAGSYFAADSIEWEGGIYDYQLELFNGFARGAIDTIAPWPDYVMTDVTMNMNNPINVYSGGRETILYYGGPVYEPKPGQNMDTLATWDSWYDLPAIINFTYGNGRVFFSGPHPETEEDSQRDGNDFADSYADNGSDWPFLWSVVDWLMKKPITDPRFWINELHYDDSGADANEFIEVIVPQSFSDFANLHLILYDGTTGLQSADHDGGTFTQGATQDGFRLLSKNIPGLPDGTTGMALVYKGNVIQFLSYEGSFTAADGPAAGMTSVDIGVAEDGTDAEGLSLQLSGQGDTYRSFVWNNPTPQTSGQPNTNAQIDQALPVTLLTFKGSQKGSGVTLTWQTASELENAGFIIERSPADEEEYTVIAHYREYPQLRGVGNSNRVNDYSFTDNSIEANSSYSYRLVQADYSGQQNILATLRISTTTLVPEGIRLMGNYPNPFNPSTVISYQLDREAQVRLDVYDMHGRVIRTLEKGRRAAGSHSVRFSARGLSSGIYYYRLHTPGGVYTKKMMLLR</sequence>
<accession>A0A7V5RQ53</accession>
<dbReference type="Gene3D" id="3.40.50.880">
    <property type="match status" value="1"/>
</dbReference>
<dbReference type="NCBIfam" id="TIGR04183">
    <property type="entry name" value="Por_Secre_tail"/>
    <property type="match status" value="1"/>
</dbReference>
<reference evidence="4" key="1">
    <citation type="journal article" date="2020" name="mSystems">
        <title>Genome- and Community-Level Interaction Insights into Carbon Utilization and Element Cycling Functions of Hydrothermarchaeota in Hydrothermal Sediment.</title>
        <authorList>
            <person name="Zhou Z."/>
            <person name="Liu Y."/>
            <person name="Xu W."/>
            <person name="Pan J."/>
            <person name="Luo Z.H."/>
            <person name="Li M."/>
        </authorList>
    </citation>
    <scope>NUCLEOTIDE SEQUENCE [LARGE SCALE GENOMIC DNA]</scope>
    <source>
        <strain evidence="4">HyVt-460</strain>
    </source>
</reference>
<feature type="domain" description="Biotin-protein ligase N-terminal" evidence="2">
    <location>
        <begin position="24"/>
        <end position="226"/>
    </location>
</feature>
<dbReference type="InterPro" id="IPR026444">
    <property type="entry name" value="Secre_tail"/>
</dbReference>
<evidence type="ECO:0000259" key="2">
    <source>
        <dbReference type="Pfam" id="PF09825"/>
    </source>
</evidence>
<dbReference type="Pfam" id="PF09825">
    <property type="entry name" value="BPL_N"/>
    <property type="match status" value="1"/>
</dbReference>
<proteinExistence type="predicted"/>
<dbReference type="Gene3D" id="2.60.40.10">
    <property type="entry name" value="Immunoglobulins"/>
    <property type="match status" value="1"/>
</dbReference>
<organism evidence="4">
    <name type="scientific">Caldithrix abyssi</name>
    <dbReference type="NCBI Taxonomy" id="187145"/>
    <lineage>
        <taxon>Bacteria</taxon>
        <taxon>Pseudomonadati</taxon>
        <taxon>Calditrichota</taxon>
        <taxon>Calditrichia</taxon>
        <taxon>Calditrichales</taxon>
        <taxon>Calditrichaceae</taxon>
        <taxon>Caldithrix</taxon>
    </lineage>
</organism>
<dbReference type="SUPFAM" id="SSF52317">
    <property type="entry name" value="Class I glutamine amidotransferase-like"/>
    <property type="match status" value="1"/>
</dbReference>
<feature type="signal peptide" evidence="1">
    <location>
        <begin position="1"/>
        <end position="18"/>
    </location>
</feature>